<organism evidence="6 7">
    <name type="scientific">Sorangium atrum</name>
    <dbReference type="NCBI Taxonomy" id="2995308"/>
    <lineage>
        <taxon>Bacteria</taxon>
        <taxon>Pseudomonadati</taxon>
        <taxon>Myxococcota</taxon>
        <taxon>Polyangia</taxon>
        <taxon>Polyangiales</taxon>
        <taxon>Polyangiaceae</taxon>
        <taxon>Sorangium</taxon>
    </lineage>
</organism>
<dbReference type="EMBL" id="JAQNDK010000003">
    <property type="protein sequence ID" value="MDC0681562.1"/>
    <property type="molecule type" value="Genomic_DNA"/>
</dbReference>
<dbReference type="NCBIfam" id="NF033517">
    <property type="entry name" value="transpos_IS66"/>
    <property type="match status" value="1"/>
</dbReference>
<dbReference type="InterPro" id="IPR004291">
    <property type="entry name" value="Transposase_IS66_central"/>
</dbReference>
<keyword evidence="7" id="KW-1185">Reference proteome</keyword>
<dbReference type="InterPro" id="IPR024463">
    <property type="entry name" value="Transposase_TnpC_homeodom"/>
</dbReference>
<feature type="coiled-coil region" evidence="1">
    <location>
        <begin position="2"/>
        <end position="43"/>
    </location>
</feature>
<dbReference type="RefSeq" id="WP_272098739.1">
    <property type="nucleotide sequence ID" value="NZ_JAQNDK010000003.1"/>
</dbReference>
<comment type="caution">
    <text evidence="6">The sequence shown here is derived from an EMBL/GenBank/DDBJ whole genome shotgun (WGS) entry which is preliminary data.</text>
</comment>
<evidence type="ECO:0000259" key="4">
    <source>
        <dbReference type="Pfam" id="PF13007"/>
    </source>
</evidence>
<dbReference type="Pfam" id="PF13007">
    <property type="entry name" value="LZ_Tnp_IS66"/>
    <property type="match status" value="1"/>
</dbReference>
<accession>A0ABT5C8S4</accession>
<evidence type="ECO:0000259" key="3">
    <source>
        <dbReference type="Pfam" id="PF03050"/>
    </source>
</evidence>
<dbReference type="InterPro" id="IPR052344">
    <property type="entry name" value="Transposase-related"/>
</dbReference>
<dbReference type="Pfam" id="PF13817">
    <property type="entry name" value="DDE_Tnp_IS66_C"/>
    <property type="match status" value="1"/>
</dbReference>
<protein>
    <submittedName>
        <fullName evidence="6">IS66 family transposase</fullName>
    </submittedName>
</protein>
<feature type="domain" description="Transposase TnpC homeodomain" evidence="4">
    <location>
        <begin position="36"/>
        <end position="120"/>
    </location>
</feature>
<evidence type="ECO:0000256" key="2">
    <source>
        <dbReference type="SAM" id="MobiDB-lite"/>
    </source>
</evidence>
<evidence type="ECO:0000256" key="1">
    <source>
        <dbReference type="SAM" id="Coils"/>
    </source>
</evidence>
<sequence length="532" mass="59647">MSKSLDEQIHELKDKLARAAHERDEYRKLYELASIELERLRRHIFGQKAEHVDPGQMQLAFDAIVQMLAGAAASPDTGTASTPEDDGAAPGGGSGGNGKGRRSTPHGRQKLPEHLPVERIELLPPQIRDERAAEMVRIGEEVSETLEWRPASFVRLQIVRPKFATRGEPEAGVVIADVADSPVPRSLAGPGLLAHVLVSKYGDHLPLHRQEKIYERQGVHLARSTLCGWVGSCAEVLGYLVAAMAKDALSAHCIAIDATGVLVQAKDKCRRGHFWVLVADRDHVLFRFTPRHNQDGPKEFLRGYKGYVQADASSVYEELFRTEQVTEVGCWAHCRRRFFEAMSSDRERAMTALGFIHQLFAIDKATKDLAPGRRTEQRRSHAQPVLDAFRAWLDSEELLVLPRSPIAGAIGYARNQWLALIRFLEDGRLRLDNNRSELELRREALGRKNWIFVGSDDGAEWNAIIVSLIASCALHQIDPWAYLRDVLILLPSWPRERILELAPKSWKQTLENTDARQRLADSPWTAPVTLAA</sequence>
<feature type="region of interest" description="Disordered" evidence="2">
    <location>
        <begin position="74"/>
        <end position="119"/>
    </location>
</feature>
<dbReference type="Pfam" id="PF03050">
    <property type="entry name" value="DDE_Tnp_IS66"/>
    <property type="match status" value="1"/>
</dbReference>
<feature type="domain" description="Transposase IS66 central" evidence="3">
    <location>
        <begin position="185"/>
        <end position="460"/>
    </location>
</feature>
<feature type="compositionally biased region" description="Gly residues" evidence="2">
    <location>
        <begin position="89"/>
        <end position="98"/>
    </location>
</feature>
<dbReference type="PANTHER" id="PTHR33678">
    <property type="entry name" value="BLL1576 PROTEIN"/>
    <property type="match status" value="1"/>
</dbReference>
<evidence type="ECO:0000313" key="7">
    <source>
        <dbReference type="Proteomes" id="UP001217485"/>
    </source>
</evidence>
<dbReference type="PANTHER" id="PTHR33678:SF1">
    <property type="entry name" value="BLL1576 PROTEIN"/>
    <property type="match status" value="1"/>
</dbReference>
<dbReference type="InterPro" id="IPR039552">
    <property type="entry name" value="IS66_C"/>
</dbReference>
<evidence type="ECO:0000259" key="5">
    <source>
        <dbReference type="Pfam" id="PF13817"/>
    </source>
</evidence>
<gene>
    <name evidence="6" type="ORF">POL72_27735</name>
</gene>
<reference evidence="6 7" key="1">
    <citation type="submission" date="2023-01" db="EMBL/GenBank/DDBJ databases">
        <title>Minimal conservation of predation-associated metabolite biosynthetic gene clusters underscores biosynthetic potential of Myxococcota including descriptions for ten novel species: Archangium lansinium sp. nov., Myxococcus landrumus sp. nov., Nannocystis bai.</title>
        <authorList>
            <person name="Ahearne A."/>
            <person name="Stevens C."/>
            <person name="Dowd S."/>
        </authorList>
    </citation>
    <scope>NUCLEOTIDE SEQUENCE [LARGE SCALE GENOMIC DNA]</scope>
    <source>
        <strain evidence="6 7">WIWO2</strain>
    </source>
</reference>
<feature type="domain" description="Transposase IS66 C-terminal" evidence="5">
    <location>
        <begin position="467"/>
        <end position="503"/>
    </location>
</feature>
<name>A0ABT5C8S4_9BACT</name>
<proteinExistence type="predicted"/>
<dbReference type="Proteomes" id="UP001217485">
    <property type="component" value="Unassembled WGS sequence"/>
</dbReference>
<feature type="compositionally biased region" description="Basic and acidic residues" evidence="2">
    <location>
        <begin position="110"/>
        <end position="119"/>
    </location>
</feature>
<evidence type="ECO:0000313" key="6">
    <source>
        <dbReference type="EMBL" id="MDC0681562.1"/>
    </source>
</evidence>
<feature type="compositionally biased region" description="Basic residues" evidence="2">
    <location>
        <begin position="99"/>
        <end position="109"/>
    </location>
</feature>
<keyword evidence="1" id="KW-0175">Coiled coil</keyword>